<dbReference type="InterPro" id="IPR002716">
    <property type="entry name" value="PIN_dom"/>
</dbReference>
<organism evidence="3 4">
    <name type="scientific">Rhodopila globiformis</name>
    <name type="common">Rhodopseudomonas globiformis</name>
    <dbReference type="NCBI Taxonomy" id="1071"/>
    <lineage>
        <taxon>Bacteria</taxon>
        <taxon>Pseudomonadati</taxon>
        <taxon>Pseudomonadota</taxon>
        <taxon>Alphaproteobacteria</taxon>
        <taxon>Acetobacterales</taxon>
        <taxon>Acetobacteraceae</taxon>
        <taxon>Rhodopila</taxon>
    </lineage>
</organism>
<evidence type="ECO:0000259" key="2">
    <source>
        <dbReference type="Pfam" id="PF13470"/>
    </source>
</evidence>
<protein>
    <recommendedName>
        <fullName evidence="2">PIN domain-containing protein</fullName>
    </recommendedName>
</protein>
<feature type="domain" description="PIN" evidence="2">
    <location>
        <begin position="5"/>
        <end position="98"/>
    </location>
</feature>
<feature type="region of interest" description="Disordered" evidence="1">
    <location>
        <begin position="116"/>
        <end position="146"/>
    </location>
</feature>
<keyword evidence="4" id="KW-1185">Reference proteome</keyword>
<feature type="compositionally biased region" description="Basic residues" evidence="1">
    <location>
        <begin position="124"/>
        <end position="137"/>
    </location>
</feature>
<evidence type="ECO:0000313" key="3">
    <source>
        <dbReference type="EMBL" id="PPQ39774.1"/>
    </source>
</evidence>
<sequence length="180" mass="20157">MAIPAVIDTSVFVSALRSGGGASRQIVRRSLAGVYRPLFFNALWLEYEALLGRPVWTPETAPTERRAMLTALAAAGEWITIWFAWRSNLPDEGDNHLWLLLDFGVVRRFTAHPEPGRSLENRNRASRQRSARGRPYVRRSGSPPAHLRSSAFICGSCISVAAGGMFQRVRAAPKQKWNRR</sequence>
<dbReference type="OrthoDB" id="5243920at2"/>
<reference evidence="3 4" key="1">
    <citation type="journal article" date="2018" name="Arch. Microbiol.">
        <title>New insights into the metabolic potential of the phototrophic purple bacterium Rhodopila globiformis DSM 161(T) from its draft genome sequence and evidence for a vanadium-dependent nitrogenase.</title>
        <authorList>
            <person name="Imhoff J.F."/>
            <person name="Rahn T."/>
            <person name="Kunzel S."/>
            <person name="Neulinger S.C."/>
        </authorList>
    </citation>
    <scope>NUCLEOTIDE SEQUENCE [LARGE SCALE GENOMIC DNA]</scope>
    <source>
        <strain evidence="3 4">DSM 161</strain>
    </source>
</reference>
<gene>
    <name evidence="3" type="ORF">CCS01_00975</name>
</gene>
<name>A0A2S6NNZ2_RHOGL</name>
<dbReference type="InterPro" id="IPR002850">
    <property type="entry name" value="PIN_toxin-like"/>
</dbReference>
<accession>A0A2S6NNZ2</accession>
<dbReference type="RefSeq" id="WP_104516973.1">
    <property type="nucleotide sequence ID" value="NZ_NHRY01000031.1"/>
</dbReference>
<proteinExistence type="predicted"/>
<evidence type="ECO:0000313" key="4">
    <source>
        <dbReference type="Proteomes" id="UP000239724"/>
    </source>
</evidence>
<dbReference type="PANTHER" id="PTHR34610">
    <property type="entry name" value="SSL7007 PROTEIN"/>
    <property type="match status" value="1"/>
</dbReference>
<comment type="caution">
    <text evidence="3">The sequence shown here is derived from an EMBL/GenBank/DDBJ whole genome shotgun (WGS) entry which is preliminary data.</text>
</comment>
<dbReference type="AlphaFoldDB" id="A0A2S6NNZ2"/>
<dbReference type="Proteomes" id="UP000239724">
    <property type="component" value="Unassembled WGS sequence"/>
</dbReference>
<dbReference type="Pfam" id="PF13470">
    <property type="entry name" value="PIN_3"/>
    <property type="match status" value="1"/>
</dbReference>
<dbReference type="PANTHER" id="PTHR34610:SF3">
    <property type="entry name" value="SSL7007 PROTEIN"/>
    <property type="match status" value="1"/>
</dbReference>
<evidence type="ECO:0000256" key="1">
    <source>
        <dbReference type="SAM" id="MobiDB-lite"/>
    </source>
</evidence>
<dbReference type="EMBL" id="NHRY01000031">
    <property type="protein sequence ID" value="PPQ39774.1"/>
    <property type="molecule type" value="Genomic_DNA"/>
</dbReference>